<dbReference type="PANTHER" id="PTHR18964">
    <property type="entry name" value="ROK (REPRESSOR, ORF, KINASE) FAMILY"/>
    <property type="match status" value="1"/>
</dbReference>
<dbReference type="GO" id="GO:0016301">
    <property type="term" value="F:kinase activity"/>
    <property type="evidence" value="ECO:0007669"/>
    <property type="project" value="UniProtKB-KW"/>
</dbReference>
<dbReference type="InterPro" id="IPR000600">
    <property type="entry name" value="ROK"/>
</dbReference>
<protein>
    <submittedName>
        <fullName evidence="2">Polyphosphate glucokinase</fullName>
    </submittedName>
</protein>
<comment type="similarity">
    <text evidence="1">Belongs to the ROK (NagC/XylR) family.</text>
</comment>
<organism evidence="2 3">
    <name type="scientific">Bradyrhizobium erythrophlei</name>
    <dbReference type="NCBI Taxonomy" id="1437360"/>
    <lineage>
        <taxon>Bacteria</taxon>
        <taxon>Pseudomonadati</taxon>
        <taxon>Pseudomonadota</taxon>
        <taxon>Alphaproteobacteria</taxon>
        <taxon>Hyphomicrobiales</taxon>
        <taxon>Nitrobacteraceae</taxon>
        <taxon>Bradyrhizobium</taxon>
    </lineage>
</organism>
<dbReference type="Pfam" id="PF00480">
    <property type="entry name" value="ROK"/>
    <property type="match status" value="1"/>
</dbReference>
<reference evidence="2 3" key="1">
    <citation type="submission" date="2016-11" db="EMBL/GenBank/DDBJ databases">
        <authorList>
            <person name="Jaros S."/>
            <person name="Januszkiewicz K."/>
            <person name="Wedrychowicz H."/>
        </authorList>
    </citation>
    <scope>NUCLEOTIDE SEQUENCE [LARGE SCALE GENOMIC DNA]</scope>
    <source>
        <strain evidence="2 3">GAS242</strain>
    </source>
</reference>
<keyword evidence="2" id="KW-0418">Kinase</keyword>
<evidence type="ECO:0000313" key="3">
    <source>
        <dbReference type="Proteomes" id="UP000190675"/>
    </source>
</evidence>
<dbReference type="SUPFAM" id="SSF53067">
    <property type="entry name" value="Actin-like ATPase domain"/>
    <property type="match status" value="1"/>
</dbReference>
<dbReference type="AlphaFoldDB" id="A0A1M5MGB2"/>
<dbReference type="EMBL" id="LT670818">
    <property type="protein sequence ID" value="SHG76207.1"/>
    <property type="molecule type" value="Genomic_DNA"/>
</dbReference>
<dbReference type="InterPro" id="IPR043129">
    <property type="entry name" value="ATPase_NBD"/>
</dbReference>
<accession>A0A1M5MGB2</accession>
<keyword evidence="2" id="KW-0808">Transferase</keyword>
<proteinExistence type="inferred from homology"/>
<evidence type="ECO:0000313" key="2">
    <source>
        <dbReference type="EMBL" id="SHG76207.1"/>
    </source>
</evidence>
<gene>
    <name evidence="2" type="ORF">SAMN05444169_4010</name>
</gene>
<evidence type="ECO:0000256" key="1">
    <source>
        <dbReference type="ARBA" id="ARBA00006479"/>
    </source>
</evidence>
<dbReference type="Gene3D" id="3.30.420.40">
    <property type="match status" value="2"/>
</dbReference>
<sequence length="239" mass="25851">MKILAVDVGGTHVKILATGQKQKREIVSGPSMTARQMVSDVKKLAKDWAYDVVSVGFPGPVLHGRPVAEPHNLGPGWMGFDFAPAFGLPVRVVNDAAMQALGSYRGGKMLFLGLGTGLGSAMIVNGIVEPMELGHLPYKKGTYEDYVGDRGLERVGKKRWRKLANDVIERLVAATEPEDVVIGGGNLVHLTKLPKGCRAGNNAYAFIGGFRMWNSAYAPLNCGREKTKMSGSRNQRTRT</sequence>
<dbReference type="RefSeq" id="WP_079567442.1">
    <property type="nucleotide sequence ID" value="NZ_LT670818.1"/>
</dbReference>
<dbReference type="PANTHER" id="PTHR18964:SF149">
    <property type="entry name" value="BIFUNCTIONAL UDP-N-ACETYLGLUCOSAMINE 2-EPIMERASE_N-ACETYLMANNOSAMINE KINASE"/>
    <property type="match status" value="1"/>
</dbReference>
<dbReference type="OrthoDB" id="849313at2"/>
<dbReference type="Proteomes" id="UP000190675">
    <property type="component" value="Chromosome I"/>
</dbReference>
<name>A0A1M5MGB2_9BRAD</name>